<dbReference type="OrthoDB" id="8813at2157"/>
<dbReference type="RefSeq" id="WP_144729042.1">
    <property type="nucleotide sequence ID" value="NZ_ML675579.1"/>
</dbReference>
<dbReference type="Gene3D" id="3.30.70.100">
    <property type="match status" value="1"/>
</dbReference>
<evidence type="ECO:0000313" key="2">
    <source>
        <dbReference type="Proteomes" id="UP000315289"/>
    </source>
</evidence>
<reference evidence="1 2" key="1">
    <citation type="journal article" date="2019" name="Front. Microbiol.">
        <title>Ammonia Oxidation by the Arctic Terrestrial Thaumarchaeote Candidatus Nitrosocosmicus arcticus Is Stimulated by Increasing Temperatures.</title>
        <authorList>
            <person name="Alves R.J.E."/>
            <person name="Kerou M."/>
            <person name="Zappe A."/>
            <person name="Bittner R."/>
            <person name="Abby S.S."/>
            <person name="Schmidt H.A."/>
            <person name="Pfeifer K."/>
            <person name="Schleper C."/>
        </authorList>
    </citation>
    <scope>NUCLEOTIDE SEQUENCE [LARGE SCALE GENOMIC DNA]</scope>
    <source>
        <strain evidence="1 2">Kfb</strain>
    </source>
</reference>
<keyword evidence="2" id="KW-1185">Reference proteome</keyword>
<dbReference type="InterPro" id="IPR009874">
    <property type="entry name" value="DUF1428"/>
</dbReference>
<gene>
    <name evidence="1" type="ORF">NARC_30263</name>
</gene>
<sequence length="135" mass="15648">MSNSDNSTKQKDSRGQVAIFLYRAPKKNYDALVKINKHSHDFFMKHGVLKFEVFTLNARENMMDFVNLSKTISANDDEDVWLEIQSYRDAKHVQEFMKAMEGDKSGDEMYKEFMELITPGSIVTFGDFSKLEEIS</sequence>
<name>A0A557SY69_9ARCH</name>
<dbReference type="Proteomes" id="UP000315289">
    <property type="component" value="Unassembled WGS sequence"/>
</dbReference>
<dbReference type="Pfam" id="PF07237">
    <property type="entry name" value="DUF1428"/>
    <property type="match status" value="1"/>
</dbReference>
<proteinExistence type="predicted"/>
<organism evidence="1 2">
    <name type="scientific">Candidatus Nitrosocosmicus arcticus</name>
    <dbReference type="NCBI Taxonomy" id="2035267"/>
    <lineage>
        <taxon>Archaea</taxon>
        <taxon>Nitrososphaerota</taxon>
        <taxon>Nitrososphaeria</taxon>
        <taxon>Nitrososphaerales</taxon>
        <taxon>Nitrososphaeraceae</taxon>
        <taxon>Candidatus Nitrosocosmicus</taxon>
    </lineage>
</organism>
<dbReference type="SUPFAM" id="SSF54909">
    <property type="entry name" value="Dimeric alpha+beta barrel"/>
    <property type="match status" value="1"/>
</dbReference>
<accession>A0A557SY69</accession>
<dbReference type="InterPro" id="IPR011008">
    <property type="entry name" value="Dimeric_a/b-barrel"/>
</dbReference>
<evidence type="ECO:0008006" key="3">
    <source>
        <dbReference type="Google" id="ProtNLM"/>
    </source>
</evidence>
<comment type="caution">
    <text evidence="1">The sequence shown here is derived from an EMBL/GenBank/DDBJ whole genome shotgun (WGS) entry which is preliminary data.</text>
</comment>
<protein>
    <recommendedName>
        <fullName evidence="3">DUF1428 domain-containing protein</fullName>
    </recommendedName>
</protein>
<dbReference type="AlphaFoldDB" id="A0A557SY69"/>
<evidence type="ECO:0000313" key="1">
    <source>
        <dbReference type="EMBL" id="TVP41548.1"/>
    </source>
</evidence>
<dbReference type="EMBL" id="VOAH01000003">
    <property type="protein sequence ID" value="TVP41548.1"/>
    <property type="molecule type" value="Genomic_DNA"/>
</dbReference>